<gene>
    <name evidence="1" type="ORF">BD626DRAFT_483795</name>
</gene>
<keyword evidence="2" id="KW-1185">Reference proteome</keyword>
<proteinExistence type="predicted"/>
<evidence type="ECO:0000313" key="1">
    <source>
        <dbReference type="EMBL" id="TRM66787.1"/>
    </source>
</evidence>
<accession>A0A550CPT1</accession>
<dbReference type="Proteomes" id="UP000320762">
    <property type="component" value="Unassembled WGS sequence"/>
</dbReference>
<name>A0A550CPT1_9AGAR</name>
<reference evidence="1 2" key="1">
    <citation type="journal article" date="2019" name="New Phytol.">
        <title>Comparative genomics reveals unique wood-decay strategies and fruiting body development in the Schizophyllaceae.</title>
        <authorList>
            <person name="Almasi E."/>
            <person name="Sahu N."/>
            <person name="Krizsan K."/>
            <person name="Balint B."/>
            <person name="Kovacs G.M."/>
            <person name="Kiss B."/>
            <person name="Cseklye J."/>
            <person name="Drula E."/>
            <person name="Henrissat B."/>
            <person name="Nagy I."/>
            <person name="Chovatia M."/>
            <person name="Adam C."/>
            <person name="LaButti K."/>
            <person name="Lipzen A."/>
            <person name="Riley R."/>
            <person name="Grigoriev I.V."/>
            <person name="Nagy L.G."/>
        </authorList>
    </citation>
    <scope>NUCLEOTIDE SEQUENCE [LARGE SCALE GENOMIC DNA]</scope>
    <source>
        <strain evidence="1 2">NL-1724</strain>
    </source>
</reference>
<dbReference type="AlphaFoldDB" id="A0A550CPT1"/>
<sequence length="138" mass="15374">MRGIILRQPALIISTSGGAFVAFVSGDGTTAVLCSRLRHDHPLLFVLAAGSSSVSLLFAGCHYRPLCGWHLTLRTQTGTHIWRPPSLMKRDRRASTCMTDNWVDVSSSMGRSLRCTQSPCPRYRRVERTTSLIERGER</sequence>
<protein>
    <submittedName>
        <fullName evidence="1">Uncharacterized protein</fullName>
    </submittedName>
</protein>
<comment type="caution">
    <text evidence="1">The sequence shown here is derived from an EMBL/GenBank/DDBJ whole genome shotgun (WGS) entry which is preliminary data.</text>
</comment>
<dbReference type="EMBL" id="VDMD01000003">
    <property type="protein sequence ID" value="TRM66787.1"/>
    <property type="molecule type" value="Genomic_DNA"/>
</dbReference>
<organism evidence="1 2">
    <name type="scientific">Schizophyllum amplum</name>
    <dbReference type="NCBI Taxonomy" id="97359"/>
    <lineage>
        <taxon>Eukaryota</taxon>
        <taxon>Fungi</taxon>
        <taxon>Dikarya</taxon>
        <taxon>Basidiomycota</taxon>
        <taxon>Agaricomycotina</taxon>
        <taxon>Agaricomycetes</taxon>
        <taxon>Agaricomycetidae</taxon>
        <taxon>Agaricales</taxon>
        <taxon>Schizophyllaceae</taxon>
        <taxon>Schizophyllum</taxon>
    </lineage>
</organism>
<evidence type="ECO:0000313" key="2">
    <source>
        <dbReference type="Proteomes" id="UP000320762"/>
    </source>
</evidence>